<keyword evidence="1" id="KW-0677">Repeat</keyword>
<evidence type="ECO:0000256" key="2">
    <source>
        <dbReference type="SAM" id="MobiDB-lite"/>
    </source>
</evidence>
<dbReference type="Pfam" id="PF19886">
    <property type="entry name" value="DUF6359"/>
    <property type="match status" value="1"/>
</dbReference>
<dbReference type="InterPro" id="IPR008979">
    <property type="entry name" value="Galactose-bd-like_sf"/>
</dbReference>
<evidence type="ECO:0000259" key="3">
    <source>
        <dbReference type="PROSITE" id="PS51272"/>
    </source>
</evidence>
<dbReference type="InterPro" id="IPR051465">
    <property type="entry name" value="Cell_Envelope_Struct_Comp"/>
</dbReference>
<dbReference type="InterPro" id="IPR001119">
    <property type="entry name" value="SLH_dom"/>
</dbReference>
<sequence length="678" mass="76398">MGKRFGKKNLSLVIILLLLISSITGVLEGINAQGVTLPVTQLLNGSFEVWDNDKPTGWYGEKSNIPVRNIQKYTNSVKSGDYSVKLVNPGTSWQRFTNQSYSIQEKVKYTVAYWVRGKGEIRNNFYRGGTYSSFNPYITIDTDEWQKITWEFTHDESVEDVEIIISIRKTNEEKDHIQIDNVVVTSNQEAPIEQKELRIYHTPTSTAAEIGQQMEIPFLTSGGKGAVTTAVYYKKQRDDVFKKIPAIGDANTYKIAIPGYEITEDFVYYIVATDDTGTVRHPEEGIHTLRVISPPEPPKPISVAEAIANNSGEATVEGYIIGIVFNGPIYQFQEPFSLAINLALGDSPDERNPLKILPVELPAGFPSLRPLLNLKDNPNNLGRKVRLTGQLEAYYTVPGLKGISAYEWVTEQEEDIEDEEEEEIEDEEGKEIEEEEGKEIEDEEGKEIEDEEGKEIEDEEGKDIEDEEGKEIEDEEGKDIEDEEGKEIEDEEEKEIEDEEGKEILPLHLTDIKDHWAAEYIEELVSLGVIRGYTNGSFKPNDDITRAEFVTIIVKAFGLEKKEDKLFDDTQNHWAKEYIATAQGHGIINGYNDRIFGTNDKINREQMTTILVKARDLEMVSGGRTFSDAEEISEWAAAMVETAVAHHIISGYTDGSFKPKNNTTRAEAATIVLKALKL</sequence>
<dbReference type="STRING" id="393762.SAMN05660472_00227"/>
<feature type="domain" description="SLH" evidence="3">
    <location>
        <begin position="504"/>
        <end position="567"/>
    </location>
</feature>
<dbReference type="PANTHER" id="PTHR43308:SF5">
    <property type="entry name" value="S-LAYER PROTEIN _ PEPTIDOGLYCAN ENDO-BETA-N-ACETYLGLUCOSAMINIDASE"/>
    <property type="match status" value="1"/>
</dbReference>
<dbReference type="AlphaFoldDB" id="A0A1G8XI35"/>
<feature type="compositionally biased region" description="Acidic residues" evidence="2">
    <location>
        <begin position="411"/>
        <end position="501"/>
    </location>
</feature>
<dbReference type="EMBL" id="FNFP01000001">
    <property type="protein sequence ID" value="SDJ90242.1"/>
    <property type="molecule type" value="Genomic_DNA"/>
</dbReference>
<gene>
    <name evidence="4" type="ORF">SAMN05660472_00227</name>
</gene>
<keyword evidence="5" id="KW-1185">Reference proteome</keyword>
<dbReference type="Gene3D" id="2.60.120.260">
    <property type="entry name" value="Galactose-binding domain-like"/>
    <property type="match status" value="1"/>
</dbReference>
<accession>A0A1G8XI35</accession>
<dbReference type="SUPFAM" id="SSF49785">
    <property type="entry name" value="Galactose-binding domain-like"/>
    <property type="match status" value="1"/>
</dbReference>
<evidence type="ECO:0000313" key="5">
    <source>
        <dbReference type="Proteomes" id="UP000198718"/>
    </source>
</evidence>
<dbReference type="Pfam" id="PF00395">
    <property type="entry name" value="SLH"/>
    <property type="match status" value="3"/>
</dbReference>
<feature type="region of interest" description="Disordered" evidence="2">
    <location>
        <begin position="411"/>
        <end position="502"/>
    </location>
</feature>
<feature type="domain" description="SLH" evidence="3">
    <location>
        <begin position="623"/>
        <end position="678"/>
    </location>
</feature>
<feature type="domain" description="SLH" evidence="3">
    <location>
        <begin position="568"/>
        <end position="622"/>
    </location>
</feature>
<protein>
    <submittedName>
        <fullName evidence="4">Carbohydrate binding domain-containing protein</fullName>
    </submittedName>
</protein>
<name>A0A1G8XI35_9FIRM</name>
<evidence type="ECO:0000256" key="1">
    <source>
        <dbReference type="ARBA" id="ARBA00022737"/>
    </source>
</evidence>
<evidence type="ECO:0000313" key="4">
    <source>
        <dbReference type="EMBL" id="SDJ90242.1"/>
    </source>
</evidence>
<dbReference type="Proteomes" id="UP000198718">
    <property type="component" value="Unassembled WGS sequence"/>
</dbReference>
<proteinExistence type="predicted"/>
<dbReference type="OrthoDB" id="2112962at2"/>
<reference evidence="4 5" key="1">
    <citation type="submission" date="2016-10" db="EMBL/GenBank/DDBJ databases">
        <authorList>
            <person name="de Groot N.N."/>
        </authorList>
    </citation>
    <scope>NUCLEOTIDE SEQUENCE [LARGE SCALE GENOMIC DNA]</scope>
    <source>
        <strain evidence="4 5">DSM 18346</strain>
    </source>
</reference>
<dbReference type="PROSITE" id="PS51272">
    <property type="entry name" value="SLH"/>
    <property type="match status" value="3"/>
</dbReference>
<organism evidence="4 5">
    <name type="scientific">Natronincola ferrireducens</name>
    <dbReference type="NCBI Taxonomy" id="393762"/>
    <lineage>
        <taxon>Bacteria</taxon>
        <taxon>Bacillati</taxon>
        <taxon>Bacillota</taxon>
        <taxon>Clostridia</taxon>
        <taxon>Peptostreptococcales</taxon>
        <taxon>Natronincolaceae</taxon>
        <taxon>Natronincola</taxon>
    </lineage>
</organism>
<dbReference type="InterPro" id="IPR045939">
    <property type="entry name" value="YhcR_N"/>
</dbReference>
<dbReference type="RefSeq" id="WP_090549105.1">
    <property type="nucleotide sequence ID" value="NZ_FNFP01000001.1"/>
</dbReference>
<dbReference type="PANTHER" id="PTHR43308">
    <property type="entry name" value="OUTER MEMBRANE PROTEIN ALPHA-RELATED"/>
    <property type="match status" value="1"/>
</dbReference>